<feature type="domain" description="Helix-turn-helix" evidence="1">
    <location>
        <begin position="15"/>
        <end position="65"/>
    </location>
</feature>
<dbReference type="InterPro" id="IPR009061">
    <property type="entry name" value="DNA-bd_dom_put_sf"/>
</dbReference>
<evidence type="ECO:0000259" key="1">
    <source>
        <dbReference type="Pfam" id="PF12728"/>
    </source>
</evidence>
<dbReference type="SUPFAM" id="SSF46955">
    <property type="entry name" value="Putative DNA-binding domain"/>
    <property type="match status" value="1"/>
</dbReference>
<dbReference type="EMBL" id="CP021235">
    <property type="protein sequence ID" value="ARS36586.1"/>
    <property type="molecule type" value="Genomic_DNA"/>
</dbReference>
<dbReference type="NCBIfam" id="TIGR01764">
    <property type="entry name" value="excise"/>
    <property type="match status" value="1"/>
</dbReference>
<dbReference type="STRING" id="709015.GCA_000472485_02991"/>
<dbReference type="KEGG" id="pact:CA264_14805"/>
<evidence type="ECO:0000313" key="2">
    <source>
        <dbReference type="EMBL" id="ARS36586.1"/>
    </source>
</evidence>
<protein>
    <submittedName>
        <fullName evidence="2">DNA-binding protein</fullName>
    </submittedName>
</protein>
<dbReference type="InterPro" id="IPR010093">
    <property type="entry name" value="SinI_DNA-bd"/>
</dbReference>
<dbReference type="Pfam" id="PF12728">
    <property type="entry name" value="HTH_17"/>
    <property type="match status" value="1"/>
</dbReference>
<keyword evidence="2" id="KW-0238">DNA-binding</keyword>
<dbReference type="RefSeq" id="WP_025608174.1">
    <property type="nucleotide sequence ID" value="NZ_CP021235.1"/>
</dbReference>
<gene>
    <name evidence="2" type="ORF">CA264_14805</name>
</gene>
<dbReference type="Proteomes" id="UP000266292">
    <property type="component" value="Chromosome"/>
</dbReference>
<proteinExistence type="predicted"/>
<keyword evidence="3" id="KW-1185">Reference proteome</keyword>
<sequence>MRQEAKVEIVLANPFLSFKQAIEYLGNIPESTLREWTSTRKVTSYRPGKQVRYRKSDLDEFMERHVKRSYESILK</sequence>
<reference evidence="3" key="1">
    <citation type="submission" date="2017-05" db="EMBL/GenBank/DDBJ databases">
        <authorList>
            <person name="Ray J."/>
            <person name="Price M."/>
            <person name="Deutschbauer A."/>
        </authorList>
    </citation>
    <scope>NUCLEOTIDE SEQUENCE [LARGE SCALE GENOMIC DNA]</scope>
    <source>
        <strain evidence="3">DSM 19842</strain>
    </source>
</reference>
<dbReference type="InterPro" id="IPR041657">
    <property type="entry name" value="HTH_17"/>
</dbReference>
<dbReference type="AlphaFoldDB" id="A0A1X9YUK9"/>
<dbReference type="GO" id="GO:0003677">
    <property type="term" value="F:DNA binding"/>
    <property type="evidence" value="ECO:0007669"/>
    <property type="project" value="UniProtKB-KW"/>
</dbReference>
<accession>A0A1X9YUK9</accession>
<dbReference type="OrthoDB" id="9806994at2"/>
<name>A0A1X9YUK9_9BACT</name>
<organism evidence="2 3">
    <name type="scientific">Pontibacter actiniarum</name>
    <dbReference type="NCBI Taxonomy" id="323450"/>
    <lineage>
        <taxon>Bacteria</taxon>
        <taxon>Pseudomonadati</taxon>
        <taxon>Bacteroidota</taxon>
        <taxon>Cytophagia</taxon>
        <taxon>Cytophagales</taxon>
        <taxon>Hymenobacteraceae</taxon>
        <taxon>Pontibacter</taxon>
    </lineage>
</organism>
<evidence type="ECO:0000313" key="3">
    <source>
        <dbReference type="Proteomes" id="UP000266292"/>
    </source>
</evidence>